<dbReference type="SMART" id="SM00020">
    <property type="entry name" value="Tryp_SPc"/>
    <property type="match status" value="1"/>
</dbReference>
<dbReference type="InParanoid" id="B0W0N9"/>
<evidence type="ECO:0000259" key="16">
    <source>
        <dbReference type="PROSITE" id="PS50240"/>
    </source>
</evidence>
<keyword evidence="19" id="KW-1185">Reference proteome</keyword>
<dbReference type="KEGG" id="cqu:CpipJ_CPIJ000708"/>
<comment type="catalytic activity">
    <reaction evidence="11">
        <text>Preferential cleavage: Arg-|-Xaa, Lys-|-Xaa.</text>
        <dbReference type="EC" id="3.4.21.4"/>
    </reaction>
</comment>
<accession>B0W0N9</accession>
<dbReference type="STRING" id="7176.B0W0N9"/>
<evidence type="ECO:0000256" key="9">
    <source>
        <dbReference type="ARBA" id="ARBA00023157"/>
    </source>
</evidence>
<dbReference type="PROSITE" id="PS00134">
    <property type="entry name" value="TRYPSIN_HIS"/>
    <property type="match status" value="1"/>
</dbReference>
<feature type="domain" description="Peptidase S1" evidence="16">
    <location>
        <begin position="37"/>
        <end position="263"/>
    </location>
</feature>
<dbReference type="Proteomes" id="UP000002320">
    <property type="component" value="Unassembled WGS sequence"/>
</dbReference>
<evidence type="ECO:0000256" key="10">
    <source>
        <dbReference type="ARBA" id="ARBA00024195"/>
    </source>
</evidence>
<organism>
    <name type="scientific">Culex quinquefasciatus</name>
    <name type="common">Southern house mosquito</name>
    <name type="synonym">Culex pungens</name>
    <dbReference type="NCBI Taxonomy" id="7176"/>
    <lineage>
        <taxon>Eukaryota</taxon>
        <taxon>Metazoa</taxon>
        <taxon>Ecdysozoa</taxon>
        <taxon>Arthropoda</taxon>
        <taxon>Hexapoda</taxon>
        <taxon>Insecta</taxon>
        <taxon>Pterygota</taxon>
        <taxon>Neoptera</taxon>
        <taxon>Endopterygota</taxon>
        <taxon>Diptera</taxon>
        <taxon>Nematocera</taxon>
        <taxon>Culicoidea</taxon>
        <taxon>Culicidae</taxon>
        <taxon>Culicinae</taxon>
        <taxon>Culicini</taxon>
        <taxon>Culex</taxon>
        <taxon>Culex</taxon>
    </lineage>
</organism>
<comment type="similarity">
    <text evidence="10">Belongs to the peptidase S1 family. CLIP subfamily.</text>
</comment>
<evidence type="ECO:0000256" key="8">
    <source>
        <dbReference type="ARBA" id="ARBA00023145"/>
    </source>
</evidence>
<dbReference type="InterPro" id="IPR001314">
    <property type="entry name" value="Peptidase_S1A"/>
</dbReference>
<dbReference type="PANTHER" id="PTHR24276">
    <property type="entry name" value="POLYSERASE-RELATED"/>
    <property type="match status" value="1"/>
</dbReference>
<keyword evidence="8" id="KW-0865">Zymogen</keyword>
<sequence>MGTFQFNYQYLILLCTVVSILQGSAIVAKKGGGTYRIINGTRSSIKEFPFLVSVQKFESILPSHICGGAFISSDWILTAAHCLKNRLPMHVLIRVESSYHDQGGTLLPVSQLIMHQEFRTEVDDYDYGLIKLSKTFRRAVPVNLKKGSRRFRSGELCTVMGWGRTASTSLSKQIQKATVPIVSNKICQDTFLETGDEFTSRMLCAGYQKGGTDACEGDSGGPLVCRRMLTGISSWGLGCAEADYYGVYSDVTPIRAWIRNHTGV</sequence>
<dbReference type="PRINTS" id="PR00722">
    <property type="entry name" value="CHYMOTRYPSIN"/>
</dbReference>
<dbReference type="GO" id="GO:0007586">
    <property type="term" value="P:digestion"/>
    <property type="evidence" value="ECO:0007669"/>
    <property type="project" value="UniProtKB-KW"/>
</dbReference>
<keyword evidence="2" id="KW-0964">Secreted</keyword>
<gene>
    <name evidence="18" type="primary">6031472</name>
    <name evidence="17" type="ORF">CpipJ_CPIJ000708</name>
</gene>
<reference evidence="17" key="1">
    <citation type="submission" date="2007-03" db="EMBL/GenBank/DDBJ databases">
        <title>Annotation of Culex pipiens quinquefasciatus.</title>
        <authorList>
            <consortium name="The Broad Institute Genome Sequencing Platform"/>
            <person name="Atkinson P.W."/>
            <person name="Hemingway J."/>
            <person name="Christensen B.M."/>
            <person name="Higgs S."/>
            <person name="Kodira C."/>
            <person name="Hannick L."/>
            <person name="Megy K."/>
            <person name="O'Leary S."/>
            <person name="Pearson M."/>
            <person name="Haas B.J."/>
            <person name="Mauceli E."/>
            <person name="Wortman J.R."/>
            <person name="Lee N.H."/>
            <person name="Guigo R."/>
            <person name="Stanke M."/>
            <person name="Alvarado L."/>
            <person name="Amedeo P."/>
            <person name="Antoine C.H."/>
            <person name="Arensburger P."/>
            <person name="Bidwell S.L."/>
            <person name="Crawford M."/>
            <person name="Camaro F."/>
            <person name="Devon K."/>
            <person name="Engels R."/>
            <person name="Hammond M."/>
            <person name="Howarth C."/>
            <person name="Koehrsen M."/>
            <person name="Lawson D."/>
            <person name="Montgomery P."/>
            <person name="Nene V."/>
            <person name="Nusbaum C."/>
            <person name="Puiu D."/>
            <person name="Romero-Severson J."/>
            <person name="Severson D.W."/>
            <person name="Shumway M."/>
            <person name="Sisk P."/>
            <person name="Stolte C."/>
            <person name="Zeng Q."/>
            <person name="Eisenstadt E."/>
            <person name="Fraser-Liggett C."/>
            <person name="Strausberg R."/>
            <person name="Galagan J."/>
            <person name="Birren B."/>
            <person name="Collins F.H."/>
        </authorList>
    </citation>
    <scope>NUCLEOTIDE SEQUENCE [LARGE SCALE GENOMIC DNA]</scope>
    <source>
        <strain evidence="17">JHB</strain>
    </source>
</reference>
<evidence type="ECO:0000256" key="13">
    <source>
        <dbReference type="ARBA" id="ARBA00060213"/>
    </source>
</evidence>
<proteinExistence type="inferred from homology"/>
<dbReference type="eggNOG" id="KOG3627">
    <property type="taxonomic scope" value="Eukaryota"/>
</dbReference>
<dbReference type="OrthoDB" id="7716973at2759"/>
<evidence type="ECO:0000256" key="4">
    <source>
        <dbReference type="ARBA" id="ARBA00022729"/>
    </source>
</evidence>
<dbReference type="PROSITE" id="PS50240">
    <property type="entry name" value="TRYPSIN_DOM"/>
    <property type="match status" value="1"/>
</dbReference>
<dbReference type="CDD" id="cd00190">
    <property type="entry name" value="Tryp_SPc"/>
    <property type="match status" value="1"/>
</dbReference>
<evidence type="ECO:0000313" key="19">
    <source>
        <dbReference type="Proteomes" id="UP000002320"/>
    </source>
</evidence>
<evidence type="ECO:0000256" key="3">
    <source>
        <dbReference type="ARBA" id="ARBA00022670"/>
    </source>
</evidence>
<keyword evidence="5" id="KW-0222">Digestion</keyword>
<dbReference type="InterPro" id="IPR009003">
    <property type="entry name" value="Peptidase_S1_PA"/>
</dbReference>
<evidence type="ECO:0000256" key="15">
    <source>
        <dbReference type="SAM" id="SignalP"/>
    </source>
</evidence>
<dbReference type="InterPro" id="IPR050430">
    <property type="entry name" value="Peptidase_S1"/>
</dbReference>
<dbReference type="HOGENOM" id="CLU_006842_7_0_1"/>
<dbReference type="VEuPathDB" id="VectorBase:CQUJHB005711"/>
<comment type="function">
    <text evidence="13">Major function may be to aid in digestion of the blood meal.</text>
</comment>
<dbReference type="Pfam" id="PF00089">
    <property type="entry name" value="Trypsin"/>
    <property type="match status" value="1"/>
</dbReference>
<feature type="chain" id="PRO_5011407278" description="trypsin" evidence="15">
    <location>
        <begin position="26"/>
        <end position="264"/>
    </location>
</feature>
<dbReference type="EnsemblMetazoa" id="CPIJ000708-RA">
    <property type="protein sequence ID" value="CPIJ000708-PA"/>
    <property type="gene ID" value="CPIJ000708"/>
</dbReference>
<evidence type="ECO:0000313" key="18">
    <source>
        <dbReference type="EnsemblMetazoa" id="CPIJ000708-PA"/>
    </source>
</evidence>
<dbReference type="EC" id="3.4.21.4" evidence="12"/>
<keyword evidence="7 14" id="KW-0720">Serine protease</keyword>
<keyword evidence="4 15" id="KW-0732">Signal</keyword>
<evidence type="ECO:0000256" key="5">
    <source>
        <dbReference type="ARBA" id="ARBA00022757"/>
    </source>
</evidence>
<evidence type="ECO:0000256" key="11">
    <source>
        <dbReference type="ARBA" id="ARBA00036320"/>
    </source>
</evidence>
<name>B0W0N9_CULQU</name>
<dbReference type="SUPFAM" id="SSF50494">
    <property type="entry name" value="Trypsin-like serine proteases"/>
    <property type="match status" value="1"/>
</dbReference>
<dbReference type="InterPro" id="IPR033116">
    <property type="entry name" value="TRYPSIN_SER"/>
</dbReference>
<dbReference type="OMA" id="YSRYHIC"/>
<evidence type="ECO:0000256" key="1">
    <source>
        <dbReference type="ARBA" id="ARBA00004613"/>
    </source>
</evidence>
<dbReference type="FunFam" id="2.40.10.10:FF:000077">
    <property type="entry name" value="Predicted protein"/>
    <property type="match status" value="1"/>
</dbReference>
<evidence type="ECO:0000313" key="17">
    <source>
        <dbReference type="EMBL" id="EDS41341.1"/>
    </source>
</evidence>
<evidence type="ECO:0000256" key="7">
    <source>
        <dbReference type="ARBA" id="ARBA00022825"/>
    </source>
</evidence>
<dbReference type="InterPro" id="IPR043504">
    <property type="entry name" value="Peptidase_S1_PA_chymotrypsin"/>
</dbReference>
<evidence type="ECO:0000256" key="14">
    <source>
        <dbReference type="RuleBase" id="RU363034"/>
    </source>
</evidence>
<dbReference type="GO" id="GO:0005576">
    <property type="term" value="C:extracellular region"/>
    <property type="evidence" value="ECO:0007669"/>
    <property type="project" value="UniProtKB-SubCell"/>
</dbReference>
<dbReference type="EMBL" id="DS231818">
    <property type="protein sequence ID" value="EDS41341.1"/>
    <property type="molecule type" value="Genomic_DNA"/>
</dbReference>
<dbReference type="InterPro" id="IPR001254">
    <property type="entry name" value="Trypsin_dom"/>
</dbReference>
<dbReference type="Gene3D" id="2.40.10.10">
    <property type="entry name" value="Trypsin-like serine proteases"/>
    <property type="match status" value="1"/>
</dbReference>
<reference evidence="18" key="2">
    <citation type="submission" date="2020-05" db="UniProtKB">
        <authorList>
            <consortium name="EnsemblMetazoa"/>
        </authorList>
    </citation>
    <scope>IDENTIFICATION</scope>
    <source>
        <strain evidence="18">JHB</strain>
    </source>
</reference>
<dbReference type="InterPro" id="IPR018114">
    <property type="entry name" value="TRYPSIN_HIS"/>
</dbReference>
<dbReference type="AlphaFoldDB" id="B0W0N9"/>
<evidence type="ECO:0000256" key="6">
    <source>
        <dbReference type="ARBA" id="ARBA00022801"/>
    </source>
</evidence>
<dbReference type="MEROPS" id="S01.130"/>
<keyword evidence="6 14" id="KW-0378">Hydrolase</keyword>
<keyword evidence="3 14" id="KW-0645">Protease</keyword>
<protein>
    <recommendedName>
        <fullName evidence="12">trypsin</fullName>
        <ecNumber evidence="12">3.4.21.4</ecNumber>
    </recommendedName>
</protein>
<dbReference type="PROSITE" id="PS00135">
    <property type="entry name" value="TRYPSIN_SER"/>
    <property type="match status" value="1"/>
</dbReference>
<dbReference type="GO" id="GO:0006508">
    <property type="term" value="P:proteolysis"/>
    <property type="evidence" value="ECO:0007669"/>
    <property type="project" value="UniProtKB-KW"/>
</dbReference>
<comment type="subcellular location">
    <subcellularLocation>
        <location evidence="1">Secreted</location>
    </subcellularLocation>
</comment>
<dbReference type="VEuPathDB" id="VectorBase:CPIJ000708"/>
<dbReference type="PANTHER" id="PTHR24276:SF97">
    <property type="entry name" value="GH13245P2-RELATED"/>
    <property type="match status" value="1"/>
</dbReference>
<feature type="signal peptide" evidence="15">
    <location>
        <begin position="1"/>
        <end position="25"/>
    </location>
</feature>
<keyword evidence="9" id="KW-1015">Disulfide bond</keyword>
<dbReference type="GO" id="GO:0004252">
    <property type="term" value="F:serine-type endopeptidase activity"/>
    <property type="evidence" value="ECO:0007669"/>
    <property type="project" value="UniProtKB-EC"/>
</dbReference>
<evidence type="ECO:0000256" key="12">
    <source>
        <dbReference type="ARBA" id="ARBA00038868"/>
    </source>
</evidence>
<evidence type="ECO:0000256" key="2">
    <source>
        <dbReference type="ARBA" id="ARBA00022525"/>
    </source>
</evidence>